<dbReference type="PATRIC" id="fig|927665.4.peg.1494"/>
<sequence length="216" mass="25031">MSRFIIILLLAIISGSNKLAAQIDSAQFLLRNFENGYVYYKDGRTFNVPLNYSLLIKKFLFQDQHDNNNIKEFSEPEMVATIKIGERIFLPTKDGATEVLQKDPPIFVQYRGALKWEGKQVGYGGRSETSAVDSYSSFQSGNTTHKLETEKLILSRIDKIFRIERNGKQFRFLNEKQFLKAFPDHKEELKKYADDNKTDFNEIEDVLQIYNHAVTL</sequence>
<feature type="signal peptide" evidence="1">
    <location>
        <begin position="1"/>
        <end position="20"/>
    </location>
</feature>
<proteinExistence type="predicted"/>
<dbReference type="HOGENOM" id="CLU_107506_2_0_10"/>
<protein>
    <recommendedName>
        <fullName evidence="4">YARHG domain-containing protein</fullName>
    </recommendedName>
</protein>
<dbReference type="Proteomes" id="UP000033047">
    <property type="component" value="Unassembled WGS sequence"/>
</dbReference>
<keyword evidence="1" id="KW-0732">Signal</keyword>
<dbReference type="STRING" id="927665.HMPREF1535_01462"/>
<accession>A0A0F5JGX3</accession>
<evidence type="ECO:0000313" key="3">
    <source>
        <dbReference type="Proteomes" id="UP000033047"/>
    </source>
</evidence>
<name>A0A0F5JGX3_9BACT</name>
<evidence type="ECO:0000313" key="2">
    <source>
        <dbReference type="EMBL" id="KKB56810.1"/>
    </source>
</evidence>
<evidence type="ECO:0000256" key="1">
    <source>
        <dbReference type="SAM" id="SignalP"/>
    </source>
</evidence>
<feature type="chain" id="PRO_5002490316" description="YARHG domain-containing protein" evidence="1">
    <location>
        <begin position="21"/>
        <end position="216"/>
    </location>
</feature>
<organism evidence="2 3">
    <name type="scientific">Parabacteroides goldsteinii DSM 19448 = WAL 12034</name>
    <dbReference type="NCBI Taxonomy" id="927665"/>
    <lineage>
        <taxon>Bacteria</taxon>
        <taxon>Pseudomonadati</taxon>
        <taxon>Bacteroidota</taxon>
        <taxon>Bacteroidia</taxon>
        <taxon>Bacteroidales</taxon>
        <taxon>Tannerellaceae</taxon>
        <taxon>Parabacteroides</taxon>
    </lineage>
</organism>
<reference evidence="2 3" key="1">
    <citation type="submission" date="2013-04" db="EMBL/GenBank/DDBJ databases">
        <title>The Genome Sequence of Parabacteroides goldsteinii DSM 19448.</title>
        <authorList>
            <consortium name="The Broad Institute Genomics Platform"/>
            <person name="Earl A."/>
            <person name="Ward D."/>
            <person name="Feldgarden M."/>
            <person name="Gevers D."/>
            <person name="Martens E."/>
            <person name="Sakamoto M."/>
            <person name="Benno Y."/>
            <person name="Song Y."/>
            <person name="Liu C."/>
            <person name="Lee J."/>
            <person name="Bolanos M."/>
            <person name="Vaisanen M.L."/>
            <person name="Finegold S.M."/>
            <person name="Walker B."/>
            <person name="Young S."/>
            <person name="Zeng Q."/>
            <person name="Gargeya S."/>
            <person name="Fitzgerald M."/>
            <person name="Haas B."/>
            <person name="Abouelleil A."/>
            <person name="Allen A.W."/>
            <person name="Alvarado L."/>
            <person name="Arachchi H.M."/>
            <person name="Berlin A.M."/>
            <person name="Chapman S.B."/>
            <person name="Gainer-Dewar J."/>
            <person name="Goldberg J."/>
            <person name="Griggs A."/>
            <person name="Gujja S."/>
            <person name="Hansen M."/>
            <person name="Howarth C."/>
            <person name="Imamovic A."/>
            <person name="Ireland A."/>
            <person name="Larimer J."/>
            <person name="McCowan C."/>
            <person name="Murphy C."/>
            <person name="Pearson M."/>
            <person name="Poon T.W."/>
            <person name="Priest M."/>
            <person name="Roberts A."/>
            <person name="Saif S."/>
            <person name="Shea T."/>
            <person name="Sisk P."/>
            <person name="Sykes S."/>
            <person name="Wortman J."/>
            <person name="Nusbaum C."/>
            <person name="Birren B."/>
        </authorList>
    </citation>
    <scope>NUCLEOTIDE SEQUENCE [LARGE SCALE GENOMIC DNA]</scope>
    <source>
        <strain evidence="2 3">DSM 19448</strain>
    </source>
</reference>
<evidence type="ECO:0008006" key="4">
    <source>
        <dbReference type="Google" id="ProtNLM"/>
    </source>
</evidence>
<dbReference type="GeneID" id="69982719"/>
<gene>
    <name evidence="2" type="ORF">HMPREF1535_01462</name>
</gene>
<dbReference type="EMBL" id="AQHV01000010">
    <property type="protein sequence ID" value="KKB56810.1"/>
    <property type="molecule type" value="Genomic_DNA"/>
</dbReference>
<comment type="caution">
    <text evidence="2">The sequence shown here is derived from an EMBL/GenBank/DDBJ whole genome shotgun (WGS) entry which is preliminary data.</text>
</comment>
<dbReference type="AlphaFoldDB" id="A0A0F5JGX3"/>
<dbReference type="RefSeq" id="WP_009860741.1">
    <property type="nucleotide sequence ID" value="NZ_KQ033912.1"/>
</dbReference>